<evidence type="ECO:0000256" key="1">
    <source>
        <dbReference type="SAM" id="Coils"/>
    </source>
</evidence>
<dbReference type="RefSeq" id="YP_004957245.1">
    <property type="nucleotide sequence ID" value="NC_016563.1"/>
</dbReference>
<protein>
    <submittedName>
        <fullName evidence="2">Gp230</fullName>
    </submittedName>
</protein>
<dbReference type="KEGG" id="vg:11536635"/>
<organism evidence="2 3">
    <name type="scientific">Bacillus phage W.Ph</name>
    <dbReference type="NCBI Taxonomy" id="764595"/>
    <lineage>
        <taxon>Viruses</taxon>
        <taxon>Duplodnaviria</taxon>
        <taxon>Heunggongvirae</taxon>
        <taxon>Uroviricota</taxon>
        <taxon>Caudoviricetes</taxon>
        <taxon>Herelleviridae</taxon>
        <taxon>Bastillevirinae</taxon>
        <taxon>Wphvirus</taxon>
        <taxon>Wphvirus WPh</taxon>
    </lineage>
</organism>
<dbReference type="OrthoDB" id="20473at10239"/>
<feature type="coiled-coil region" evidence="1">
    <location>
        <begin position="108"/>
        <end position="135"/>
    </location>
</feature>
<reference evidence="2 3" key="1">
    <citation type="submission" date="2013-01" db="EMBL/GenBank/DDBJ databases">
        <title>Large myovirus of Bacillus.</title>
        <authorList>
            <person name="Klumpp J."/>
            <person name="Beyer W."/>
            <person name="Loessner M.J."/>
        </authorList>
    </citation>
    <scope>NUCLEOTIDE SEQUENCE [LARGE SCALE GENOMIC DNA]</scope>
</reference>
<dbReference type="EMBL" id="HM144387">
    <property type="protein sequence ID" value="ADH03376.1"/>
    <property type="molecule type" value="Genomic_DNA"/>
</dbReference>
<keyword evidence="1" id="KW-0175">Coiled coil</keyword>
<proteinExistence type="predicted"/>
<sequence>MLRIVDEMNNEGTLIIKDEGNKLKFKIEEHNTGEEKTIKLGLKKLKKLYRSIDKYVNYDEIKRDDKDGCSYVLEKNKKFLEVELCVVNYGFVIGELTDSGRQDNWVVITVEDEEMEDILKELERKINELEGDTNEK</sequence>
<dbReference type="Proteomes" id="UP000005445">
    <property type="component" value="Segment"/>
</dbReference>
<accession>G9B1Y1</accession>
<keyword evidence="3" id="KW-1185">Reference proteome</keyword>
<dbReference type="GeneID" id="11536635"/>
<evidence type="ECO:0000313" key="2">
    <source>
        <dbReference type="EMBL" id="ADH03376.1"/>
    </source>
</evidence>
<evidence type="ECO:0000313" key="3">
    <source>
        <dbReference type="Proteomes" id="UP000005445"/>
    </source>
</evidence>
<name>G9B1Y1_9CAUD</name>